<evidence type="ECO:0000313" key="1">
    <source>
        <dbReference type="EMBL" id="GIX68677.1"/>
    </source>
</evidence>
<accession>A0AAV4M893</accession>
<comment type="caution">
    <text evidence="1">The sequence shown here is derived from an EMBL/GenBank/DDBJ whole genome shotgun (WGS) entry which is preliminary data.</text>
</comment>
<sequence>MKKGKNSGFRHLIRKISTIFLVSDTFKSAVSVKKRKDTVPKFRWPPFKIKTKTSTRVTVNFLKVKEGDFLLPSAKAVFSSQGEAAVSFHISLQEDSISIQASRYCLPLEQWPHPSDTHRRLTDGPFFFLHSSIRFRIYLYCLFNHLLFLLSKYSVTSDIAVY</sequence>
<evidence type="ECO:0000313" key="2">
    <source>
        <dbReference type="Proteomes" id="UP001054837"/>
    </source>
</evidence>
<dbReference type="Proteomes" id="UP001054837">
    <property type="component" value="Unassembled WGS sequence"/>
</dbReference>
<organism evidence="1 2">
    <name type="scientific">Caerostris darwini</name>
    <dbReference type="NCBI Taxonomy" id="1538125"/>
    <lineage>
        <taxon>Eukaryota</taxon>
        <taxon>Metazoa</taxon>
        <taxon>Ecdysozoa</taxon>
        <taxon>Arthropoda</taxon>
        <taxon>Chelicerata</taxon>
        <taxon>Arachnida</taxon>
        <taxon>Araneae</taxon>
        <taxon>Araneomorphae</taxon>
        <taxon>Entelegynae</taxon>
        <taxon>Araneoidea</taxon>
        <taxon>Araneidae</taxon>
        <taxon>Caerostris</taxon>
    </lineage>
</organism>
<dbReference type="AlphaFoldDB" id="A0AAV4M893"/>
<name>A0AAV4M893_9ARAC</name>
<protein>
    <submittedName>
        <fullName evidence="1">Uncharacterized protein</fullName>
    </submittedName>
</protein>
<proteinExistence type="predicted"/>
<gene>
    <name evidence="1" type="ORF">CDAR_47801</name>
</gene>
<keyword evidence="2" id="KW-1185">Reference proteome</keyword>
<reference evidence="1 2" key="1">
    <citation type="submission" date="2021-06" db="EMBL/GenBank/DDBJ databases">
        <title>Caerostris darwini draft genome.</title>
        <authorList>
            <person name="Kono N."/>
            <person name="Arakawa K."/>
        </authorList>
    </citation>
    <scope>NUCLEOTIDE SEQUENCE [LARGE SCALE GENOMIC DNA]</scope>
</reference>
<dbReference type="EMBL" id="BPLQ01000191">
    <property type="protein sequence ID" value="GIX68677.1"/>
    <property type="molecule type" value="Genomic_DNA"/>
</dbReference>